<keyword evidence="1" id="KW-0472">Membrane</keyword>
<sequence length="205" mass="24045">MPNLKDLKELMTKANSEYKNSKEKNEKHYAFYTVMSIYAIASLSVFIMPKDILERDEILLKFTEFMAGYFPNISVFSEASSLPQVVAFYTALMWIMGILLAISFCIIIVNNFIIKRDNNYRKYNSNFIIDLVICAVIISVSYDYYTGKIVNGISFIRNTYYIDMSSRFEMFVFIGFMQMMIYFIIYIAICIIIFDLHILLKNKRS</sequence>
<dbReference type="Proteomes" id="UP000594749">
    <property type="component" value="Chromosome"/>
</dbReference>
<feature type="transmembrane region" description="Helical" evidence="1">
    <location>
        <begin position="29"/>
        <end position="48"/>
    </location>
</feature>
<reference evidence="2 3" key="1">
    <citation type="submission" date="2020-10" db="EMBL/GenBank/DDBJ databases">
        <title>Campylobacter and Helicobacter PacBio genomes.</title>
        <authorList>
            <person name="Lane C."/>
        </authorList>
    </citation>
    <scope>NUCLEOTIDE SEQUENCE [LARGE SCALE GENOMIC DNA]</scope>
    <source>
        <strain evidence="2 3">2016D-0077</strain>
    </source>
</reference>
<keyword evidence="1" id="KW-0812">Transmembrane</keyword>
<dbReference type="RefSeq" id="WP_172658560.1">
    <property type="nucleotide sequence ID" value="NZ_CP053842.1"/>
</dbReference>
<keyword evidence="1" id="KW-1133">Transmembrane helix</keyword>
<organism evidence="2 3">
    <name type="scientific">Campylobacter corcagiensis</name>
    <dbReference type="NCBI Taxonomy" id="1448857"/>
    <lineage>
        <taxon>Bacteria</taxon>
        <taxon>Pseudomonadati</taxon>
        <taxon>Campylobacterota</taxon>
        <taxon>Epsilonproteobacteria</taxon>
        <taxon>Campylobacterales</taxon>
        <taxon>Campylobacteraceae</taxon>
        <taxon>Campylobacter</taxon>
    </lineage>
</organism>
<keyword evidence="3" id="KW-1185">Reference proteome</keyword>
<feature type="transmembrane region" description="Helical" evidence="1">
    <location>
        <begin position="86"/>
        <end position="114"/>
    </location>
</feature>
<gene>
    <name evidence="2" type="ORF">IMC76_06765</name>
</gene>
<evidence type="ECO:0000256" key="1">
    <source>
        <dbReference type="SAM" id="Phobius"/>
    </source>
</evidence>
<feature type="transmembrane region" description="Helical" evidence="1">
    <location>
        <begin position="170"/>
        <end position="200"/>
    </location>
</feature>
<name>A0A7M1LEZ1_9BACT</name>
<dbReference type="AlphaFoldDB" id="A0A7M1LEZ1"/>
<feature type="transmembrane region" description="Helical" evidence="1">
    <location>
        <begin position="126"/>
        <end position="145"/>
    </location>
</feature>
<evidence type="ECO:0000313" key="2">
    <source>
        <dbReference type="EMBL" id="QOQ86911.1"/>
    </source>
</evidence>
<proteinExistence type="predicted"/>
<protein>
    <submittedName>
        <fullName evidence="2">Uncharacterized protein</fullName>
    </submittedName>
</protein>
<dbReference type="EMBL" id="CP063078">
    <property type="protein sequence ID" value="QOQ86911.1"/>
    <property type="molecule type" value="Genomic_DNA"/>
</dbReference>
<evidence type="ECO:0000313" key="3">
    <source>
        <dbReference type="Proteomes" id="UP000594749"/>
    </source>
</evidence>
<accession>A0A7M1LEZ1</accession>